<feature type="signal peptide" evidence="1">
    <location>
        <begin position="1"/>
        <end position="18"/>
    </location>
</feature>
<dbReference type="AlphaFoldDB" id="A0AAV0U5K7"/>
<keyword evidence="3" id="KW-1185">Reference proteome</keyword>
<keyword evidence="1" id="KW-0732">Signal</keyword>
<accession>A0AAV0U5K7</accession>
<name>A0AAV0U5K7_HYABA</name>
<dbReference type="EMBL" id="CANTFL010001135">
    <property type="protein sequence ID" value="CAI5732116.1"/>
    <property type="molecule type" value="Genomic_DNA"/>
</dbReference>
<dbReference type="PANTHER" id="PTHR22538">
    <property type="entry name" value="CILIA- AND FLAGELLA-ASSOCIATED PROTEIN 74"/>
    <property type="match status" value="1"/>
</dbReference>
<dbReference type="PANTHER" id="PTHR22538:SF1">
    <property type="entry name" value="VWFD DOMAIN-CONTAINING PROTEIN"/>
    <property type="match status" value="1"/>
</dbReference>
<organism evidence="2 3">
    <name type="scientific">Hyaloperonospora brassicae</name>
    <name type="common">Brassica downy mildew</name>
    <name type="synonym">Peronospora brassicae</name>
    <dbReference type="NCBI Taxonomy" id="162125"/>
    <lineage>
        <taxon>Eukaryota</taxon>
        <taxon>Sar</taxon>
        <taxon>Stramenopiles</taxon>
        <taxon>Oomycota</taxon>
        <taxon>Peronosporomycetes</taxon>
        <taxon>Peronosporales</taxon>
        <taxon>Peronosporaceae</taxon>
        <taxon>Hyaloperonospora</taxon>
    </lineage>
</organism>
<proteinExistence type="predicted"/>
<dbReference type="Proteomes" id="UP001162031">
    <property type="component" value="Unassembled WGS sequence"/>
</dbReference>
<sequence>MWSLLLLVLGVCVAFLQDKRTLRVEATTHTAARKAQTREGHSARGTSDWPSLLLHFTVKRSSMSLYGHSKFTMYATPIVSTARSRVMFDVYATVHDDKTAYNYTLVNGVAYLQSDPLVARSFPRSVRCVQSDFVDFPPIASILDALNEAVPVAELSGSIGSTIDCEGDSIYKVSVDGFDFALCASEHEGFKMYGSDMDIEVEYLDTRVRVVAPVVALDDDDDDDSAKLKCPGAL</sequence>
<evidence type="ECO:0000256" key="1">
    <source>
        <dbReference type="SAM" id="SignalP"/>
    </source>
</evidence>
<gene>
    <name evidence="2" type="ORF">HBR001_LOCUS5416</name>
</gene>
<evidence type="ECO:0000313" key="3">
    <source>
        <dbReference type="Proteomes" id="UP001162031"/>
    </source>
</evidence>
<evidence type="ECO:0000313" key="2">
    <source>
        <dbReference type="EMBL" id="CAI5732116.1"/>
    </source>
</evidence>
<reference evidence="2" key="1">
    <citation type="submission" date="2022-12" db="EMBL/GenBank/DDBJ databases">
        <authorList>
            <person name="Webb A."/>
        </authorList>
    </citation>
    <scope>NUCLEOTIDE SEQUENCE</scope>
    <source>
        <strain evidence="2">Hp1</strain>
    </source>
</reference>
<feature type="chain" id="PRO_5043550045" evidence="1">
    <location>
        <begin position="19"/>
        <end position="234"/>
    </location>
</feature>
<comment type="caution">
    <text evidence="2">The sequence shown here is derived from an EMBL/GenBank/DDBJ whole genome shotgun (WGS) entry which is preliminary data.</text>
</comment>
<protein>
    <submittedName>
        <fullName evidence="2">Uncharacterized protein</fullName>
    </submittedName>
</protein>